<sequence>MKKLLIVPLLLLTGCVAHDPYYHQSQPVYVPPRPVYVRPAPVYVAPPPPRCHWVTQYDRHRNTYQNVRVCR</sequence>
<reference evidence="1" key="1">
    <citation type="submission" date="2020-05" db="EMBL/GenBank/DDBJ databases">
        <authorList>
            <person name="Chiriac C."/>
            <person name="Salcher M."/>
            <person name="Ghai R."/>
            <person name="Kavagutti S V."/>
        </authorList>
    </citation>
    <scope>NUCLEOTIDE SEQUENCE</scope>
</reference>
<dbReference type="PROSITE" id="PS51257">
    <property type="entry name" value="PROKAR_LIPOPROTEIN"/>
    <property type="match status" value="1"/>
</dbReference>
<name>A0A6J7WKP3_9CAUD</name>
<proteinExistence type="predicted"/>
<protein>
    <recommendedName>
        <fullName evidence="2">Lipoprotein</fullName>
    </recommendedName>
</protein>
<evidence type="ECO:0000313" key="1">
    <source>
        <dbReference type="EMBL" id="CAB5215149.1"/>
    </source>
</evidence>
<accession>A0A6J7WKP3</accession>
<dbReference type="EMBL" id="LR798243">
    <property type="protein sequence ID" value="CAB5215149.1"/>
    <property type="molecule type" value="Genomic_DNA"/>
</dbReference>
<organism evidence="1">
    <name type="scientific">uncultured Caudovirales phage</name>
    <dbReference type="NCBI Taxonomy" id="2100421"/>
    <lineage>
        <taxon>Viruses</taxon>
        <taxon>Duplodnaviria</taxon>
        <taxon>Heunggongvirae</taxon>
        <taxon>Uroviricota</taxon>
        <taxon>Caudoviricetes</taxon>
        <taxon>Peduoviridae</taxon>
        <taxon>Maltschvirus</taxon>
        <taxon>Maltschvirus maltsch</taxon>
    </lineage>
</organism>
<evidence type="ECO:0008006" key="2">
    <source>
        <dbReference type="Google" id="ProtNLM"/>
    </source>
</evidence>
<gene>
    <name evidence="1" type="ORF">UFOVP190_418</name>
</gene>